<feature type="compositionally biased region" description="Polar residues" evidence="2">
    <location>
        <begin position="7"/>
        <end position="20"/>
    </location>
</feature>
<feature type="coiled-coil region" evidence="1">
    <location>
        <begin position="141"/>
        <end position="168"/>
    </location>
</feature>
<evidence type="ECO:0000256" key="2">
    <source>
        <dbReference type="SAM" id="MobiDB-lite"/>
    </source>
</evidence>
<dbReference type="Pfam" id="PF13863">
    <property type="entry name" value="DUF4200"/>
    <property type="match status" value="1"/>
</dbReference>
<dbReference type="OrthoDB" id="6267507at2759"/>
<dbReference type="AlphaFoldDB" id="A0A8T0DHU4"/>
<dbReference type="Proteomes" id="UP000699462">
    <property type="component" value="Unassembled WGS sequence"/>
</dbReference>
<organism evidence="4 5">
    <name type="scientific">Paragonimus westermani</name>
    <dbReference type="NCBI Taxonomy" id="34504"/>
    <lineage>
        <taxon>Eukaryota</taxon>
        <taxon>Metazoa</taxon>
        <taxon>Spiralia</taxon>
        <taxon>Lophotrochozoa</taxon>
        <taxon>Platyhelminthes</taxon>
        <taxon>Trematoda</taxon>
        <taxon>Digenea</taxon>
        <taxon>Plagiorchiida</taxon>
        <taxon>Troglotremata</taxon>
        <taxon>Troglotrematidae</taxon>
        <taxon>Paragonimus</taxon>
    </lineage>
</organism>
<feature type="region of interest" description="Disordered" evidence="2">
    <location>
        <begin position="1"/>
        <end position="21"/>
    </location>
</feature>
<sequence>MLPPGLSRNNTSEHNSQKLRSTAGRFIHGSIQLGSSSSETEIDAAKSAGRILPVCCEVSVGNTMEAKRGSTLEYYVKMSQFSEEMGRYQEQRKLLSQGLQDFETRRINFRRFILDNVSKLQRQQYAIKENRHLQELGIAELRKITQEMDEALQRREQLQRKLSKLRVYEAMVMDTLQLLPKDYIRSNTCPADSLVCRYSILCHTQDILLSEVYAKQETVERETRELCNTRMTSVENLLSESSKLKTIGNQWRREQDELQHCIEQCERNKDKVWEECVRFFTILRALRNIAEKAASGLCNLSTHPVTNQHVGFA</sequence>
<dbReference type="EMBL" id="JTDF01004077">
    <property type="protein sequence ID" value="KAF8567240.1"/>
    <property type="molecule type" value="Genomic_DNA"/>
</dbReference>
<accession>A0A8T0DHU4</accession>
<keyword evidence="5" id="KW-1185">Reference proteome</keyword>
<protein>
    <recommendedName>
        <fullName evidence="3">DUF4200 domain-containing protein</fullName>
    </recommendedName>
</protein>
<keyword evidence="1" id="KW-0175">Coiled coil</keyword>
<reference evidence="4 5" key="1">
    <citation type="submission" date="2019-07" db="EMBL/GenBank/DDBJ databases">
        <title>Annotation for the trematode Paragonimus westermani.</title>
        <authorList>
            <person name="Choi Y.-J."/>
        </authorList>
    </citation>
    <scope>NUCLEOTIDE SEQUENCE [LARGE SCALE GENOMIC DNA]</scope>
    <source>
        <strain evidence="4">180907_Pwestermani</strain>
    </source>
</reference>
<evidence type="ECO:0000313" key="4">
    <source>
        <dbReference type="EMBL" id="KAF8567240.1"/>
    </source>
</evidence>
<dbReference type="InterPro" id="IPR025252">
    <property type="entry name" value="DUF4200"/>
</dbReference>
<name>A0A8T0DHU4_9TREM</name>
<evidence type="ECO:0000256" key="1">
    <source>
        <dbReference type="SAM" id="Coils"/>
    </source>
</evidence>
<feature type="domain" description="DUF4200" evidence="3">
    <location>
        <begin position="72"/>
        <end position="170"/>
    </location>
</feature>
<gene>
    <name evidence="4" type="ORF">P879_05320</name>
</gene>
<proteinExistence type="predicted"/>
<evidence type="ECO:0000313" key="5">
    <source>
        <dbReference type="Proteomes" id="UP000699462"/>
    </source>
</evidence>
<evidence type="ECO:0000259" key="3">
    <source>
        <dbReference type="Pfam" id="PF13863"/>
    </source>
</evidence>
<comment type="caution">
    <text evidence="4">The sequence shown here is derived from an EMBL/GenBank/DDBJ whole genome shotgun (WGS) entry which is preliminary data.</text>
</comment>